<dbReference type="InterPro" id="IPR029058">
    <property type="entry name" value="AB_hydrolase_fold"/>
</dbReference>
<evidence type="ECO:0000259" key="1">
    <source>
        <dbReference type="Pfam" id="PF12146"/>
    </source>
</evidence>
<gene>
    <name evidence="2" type="ORF">H9628_04035</name>
</gene>
<proteinExistence type="predicted"/>
<evidence type="ECO:0000313" key="2">
    <source>
        <dbReference type="EMBL" id="MBD8017632.1"/>
    </source>
</evidence>
<dbReference type="SUPFAM" id="SSF53474">
    <property type="entry name" value="alpha/beta-Hydrolases"/>
    <property type="match status" value="1"/>
</dbReference>
<dbReference type="PIRSF" id="PIRSF037442">
    <property type="entry name" value="UCP037442_abhydr"/>
    <property type="match status" value="1"/>
</dbReference>
<dbReference type="InterPro" id="IPR022742">
    <property type="entry name" value="Hydrolase_4"/>
</dbReference>
<dbReference type="GO" id="GO:0016787">
    <property type="term" value="F:hydrolase activity"/>
    <property type="evidence" value="ECO:0007669"/>
    <property type="project" value="UniProtKB-KW"/>
</dbReference>
<organism evidence="2 3">
    <name type="scientific">Kaistella pullorum</name>
    <dbReference type="NCBI Taxonomy" id="2763074"/>
    <lineage>
        <taxon>Bacteria</taxon>
        <taxon>Pseudomonadati</taxon>
        <taxon>Bacteroidota</taxon>
        <taxon>Flavobacteriia</taxon>
        <taxon>Flavobacteriales</taxon>
        <taxon>Weeksellaceae</taxon>
        <taxon>Chryseobacterium group</taxon>
        <taxon>Kaistella</taxon>
    </lineage>
</organism>
<dbReference type="Proteomes" id="UP000626242">
    <property type="component" value="Unassembled WGS sequence"/>
</dbReference>
<accession>A0ABR8WL11</accession>
<keyword evidence="3" id="KW-1185">Reference proteome</keyword>
<dbReference type="InterPro" id="IPR017208">
    <property type="entry name" value="UCP037442_abhydr"/>
</dbReference>
<dbReference type="EMBL" id="JACSPS010000001">
    <property type="protein sequence ID" value="MBD8017632.1"/>
    <property type="molecule type" value="Genomic_DNA"/>
</dbReference>
<name>A0ABR8WL11_9FLAO</name>
<comment type="caution">
    <text evidence="2">The sequence shown here is derived from an EMBL/GenBank/DDBJ whole genome shotgun (WGS) entry which is preliminary data.</text>
</comment>
<dbReference type="Gene3D" id="3.40.50.1820">
    <property type="entry name" value="alpha/beta hydrolase"/>
    <property type="match status" value="1"/>
</dbReference>
<dbReference type="RefSeq" id="WP_251832832.1">
    <property type="nucleotide sequence ID" value="NZ_JACSPS010000001.1"/>
</dbReference>
<sequence length="279" mass="31882">MKEFFLETDGYSQIAVTVFEPSSPRNKLLVINSATGVKQQVYYSFAKYFAEYGFTVVTYDYSGIGQSKPKNLASSKATMRTWGTVDFKTITDYVQQHYSEHTKYCLGHSVGALILGMNEGSQIFEKFVFVATQDAYYGHLNLKIAALGFFGFGIAVPIITRFFGYFPADRFGLGESLPSGVALDWRTLILHRKSTSRLLEKISNDFSKHLTQITLIIHAEDDSWVTLKGMESLMNTVYPHLEKKYYEIKISESPKKEIGHVNFFRSYNRVLWRIVLDEL</sequence>
<reference evidence="2 3" key="1">
    <citation type="submission" date="2020-08" db="EMBL/GenBank/DDBJ databases">
        <title>A Genomic Blueprint of the Chicken Gut Microbiome.</title>
        <authorList>
            <person name="Gilroy R."/>
            <person name="Ravi A."/>
            <person name="Getino M."/>
            <person name="Pursley I."/>
            <person name="Horton D.L."/>
            <person name="Alikhan N.-F."/>
            <person name="Baker D."/>
            <person name="Gharbi K."/>
            <person name="Hall N."/>
            <person name="Watson M."/>
            <person name="Adriaenssens E.M."/>
            <person name="Foster-Nyarko E."/>
            <person name="Jarju S."/>
            <person name="Secka A."/>
            <person name="Antonio M."/>
            <person name="Oren A."/>
            <person name="Chaudhuri R."/>
            <person name="La Ragione R.M."/>
            <person name="Hildebrand F."/>
            <person name="Pallen M.J."/>
        </authorList>
    </citation>
    <scope>NUCLEOTIDE SEQUENCE [LARGE SCALE GENOMIC DNA]</scope>
    <source>
        <strain evidence="2 3">Sa1CVA4</strain>
    </source>
</reference>
<keyword evidence="2" id="KW-0378">Hydrolase</keyword>
<protein>
    <submittedName>
        <fullName evidence="2">Alpha/beta fold hydrolase</fullName>
    </submittedName>
</protein>
<dbReference type="Pfam" id="PF12146">
    <property type="entry name" value="Hydrolase_4"/>
    <property type="match status" value="1"/>
</dbReference>
<feature type="domain" description="Serine aminopeptidase S33" evidence="1">
    <location>
        <begin position="28"/>
        <end position="114"/>
    </location>
</feature>
<evidence type="ECO:0000313" key="3">
    <source>
        <dbReference type="Proteomes" id="UP000626242"/>
    </source>
</evidence>